<protein>
    <submittedName>
        <fullName evidence="2">Uncharacterized protein</fullName>
    </submittedName>
</protein>
<dbReference type="AlphaFoldDB" id="A0A8E2DKP9"/>
<accession>A0A8E2DKP9</accession>
<evidence type="ECO:0000256" key="1">
    <source>
        <dbReference type="SAM" id="MobiDB-lite"/>
    </source>
</evidence>
<sequence length="143" mass="15643">MTAHRGVREEWIGRVSRRDQSRQRQKKTHGSHFCLEGRGDRGGCEWAAVVEEARDRAVGWQHRRAGCRRGGGHGGRGCRGGVAGCGCRACVVLAGGVRHGGHGGGDGGGDERGRRKRGEMAVEQGARRGQRCWWQRRDEPGHL</sequence>
<evidence type="ECO:0000313" key="2">
    <source>
        <dbReference type="EMBL" id="OCH90266.1"/>
    </source>
</evidence>
<feature type="region of interest" description="Disordered" evidence="1">
    <location>
        <begin position="98"/>
        <end position="129"/>
    </location>
</feature>
<keyword evidence="3" id="KW-1185">Reference proteome</keyword>
<feature type="region of interest" description="Disordered" evidence="1">
    <location>
        <begin position="1"/>
        <end position="33"/>
    </location>
</feature>
<dbReference type="EMBL" id="KV722408">
    <property type="protein sequence ID" value="OCH90266.1"/>
    <property type="molecule type" value="Genomic_DNA"/>
</dbReference>
<feature type="compositionally biased region" description="Basic and acidic residues" evidence="1">
    <location>
        <begin position="1"/>
        <end position="22"/>
    </location>
</feature>
<name>A0A8E2DKP9_9APHY</name>
<gene>
    <name evidence="2" type="ORF">OBBRIDRAFT_610712</name>
</gene>
<proteinExistence type="predicted"/>
<reference evidence="2 3" key="1">
    <citation type="submission" date="2016-07" db="EMBL/GenBank/DDBJ databases">
        <title>Draft genome of the white-rot fungus Obba rivulosa 3A-2.</title>
        <authorList>
            <consortium name="DOE Joint Genome Institute"/>
            <person name="Miettinen O."/>
            <person name="Riley R."/>
            <person name="Acob R."/>
            <person name="Barry K."/>
            <person name="Cullen D."/>
            <person name="De Vries R."/>
            <person name="Hainaut M."/>
            <person name="Hatakka A."/>
            <person name="Henrissat B."/>
            <person name="Hilden K."/>
            <person name="Kuo R."/>
            <person name="Labutti K."/>
            <person name="Lipzen A."/>
            <person name="Makela M.R."/>
            <person name="Sandor L."/>
            <person name="Spatafora J.W."/>
            <person name="Grigoriev I.V."/>
            <person name="Hibbett D.S."/>
        </authorList>
    </citation>
    <scope>NUCLEOTIDE SEQUENCE [LARGE SCALE GENOMIC DNA]</scope>
    <source>
        <strain evidence="2 3">3A-2</strain>
    </source>
</reference>
<dbReference type="Proteomes" id="UP000250043">
    <property type="component" value="Unassembled WGS sequence"/>
</dbReference>
<organism evidence="2 3">
    <name type="scientific">Obba rivulosa</name>
    <dbReference type="NCBI Taxonomy" id="1052685"/>
    <lineage>
        <taxon>Eukaryota</taxon>
        <taxon>Fungi</taxon>
        <taxon>Dikarya</taxon>
        <taxon>Basidiomycota</taxon>
        <taxon>Agaricomycotina</taxon>
        <taxon>Agaricomycetes</taxon>
        <taxon>Polyporales</taxon>
        <taxon>Gelatoporiaceae</taxon>
        <taxon>Obba</taxon>
    </lineage>
</organism>
<evidence type="ECO:0000313" key="3">
    <source>
        <dbReference type="Proteomes" id="UP000250043"/>
    </source>
</evidence>